<protein>
    <submittedName>
        <fullName evidence="2">Transposase</fullName>
    </submittedName>
</protein>
<evidence type="ECO:0000259" key="1">
    <source>
        <dbReference type="Pfam" id="PF13518"/>
    </source>
</evidence>
<dbReference type="SUPFAM" id="SSF48295">
    <property type="entry name" value="TrpR-like"/>
    <property type="match status" value="1"/>
</dbReference>
<dbReference type="AlphaFoldDB" id="A0A1N6FXV4"/>
<keyword evidence="3" id="KW-1185">Reference proteome</keyword>
<organism evidence="2 3">
    <name type="scientific">Nitrosomonas cryotolerans ATCC 49181</name>
    <dbReference type="NCBI Taxonomy" id="1131553"/>
    <lineage>
        <taxon>Bacteria</taxon>
        <taxon>Pseudomonadati</taxon>
        <taxon>Pseudomonadota</taxon>
        <taxon>Betaproteobacteria</taxon>
        <taxon>Nitrosomonadales</taxon>
        <taxon>Nitrosomonadaceae</taxon>
        <taxon>Nitrosomonas</taxon>
    </lineage>
</organism>
<dbReference type="EMBL" id="FSRO01000001">
    <property type="protein sequence ID" value="SIO00083.1"/>
    <property type="molecule type" value="Genomic_DNA"/>
</dbReference>
<dbReference type="InterPro" id="IPR010921">
    <property type="entry name" value="Trp_repressor/repl_initiator"/>
</dbReference>
<dbReference type="eggNOG" id="COG2963">
    <property type="taxonomic scope" value="Bacteria"/>
</dbReference>
<dbReference type="InterPro" id="IPR055247">
    <property type="entry name" value="InsJ-like_HTH"/>
</dbReference>
<name>A0A1N6FXV4_9PROT</name>
<dbReference type="Pfam" id="PF13518">
    <property type="entry name" value="HTH_28"/>
    <property type="match status" value="1"/>
</dbReference>
<dbReference type="Proteomes" id="UP000185062">
    <property type="component" value="Unassembled WGS sequence"/>
</dbReference>
<dbReference type="STRING" id="44575.SAMN05216419_10333"/>
<evidence type="ECO:0000313" key="2">
    <source>
        <dbReference type="EMBL" id="SIO00083.1"/>
    </source>
</evidence>
<dbReference type="GO" id="GO:0043565">
    <property type="term" value="F:sequence-specific DNA binding"/>
    <property type="evidence" value="ECO:0007669"/>
    <property type="project" value="InterPro"/>
</dbReference>
<reference evidence="2 3" key="1">
    <citation type="submission" date="2016-12" db="EMBL/GenBank/DDBJ databases">
        <authorList>
            <person name="Song W.-J."/>
            <person name="Kurnit D.M."/>
        </authorList>
    </citation>
    <scope>NUCLEOTIDE SEQUENCE [LARGE SCALE GENOMIC DNA]</scope>
    <source>
        <strain evidence="2 3">ATCC 49181</strain>
    </source>
</reference>
<sequence length="93" mass="10577">MSKKRMQCSTEFKAKIALAAIRGEETVPQLAARYHIHPTQINSWKRHLIKKTSDLFGKNGDANNKSGHSADDLHRVIGQLTVERDFLARKLDH</sequence>
<dbReference type="RefSeq" id="WP_028461980.1">
    <property type="nucleotide sequence ID" value="NZ_FSRO01000001.1"/>
</dbReference>
<evidence type="ECO:0000313" key="3">
    <source>
        <dbReference type="Proteomes" id="UP000185062"/>
    </source>
</evidence>
<feature type="domain" description="Insertion element IS150 protein InsJ-like helix-turn-helix" evidence="1">
    <location>
        <begin position="12"/>
        <end position="48"/>
    </location>
</feature>
<accession>A0A1N6FXV4</accession>
<proteinExistence type="predicted"/>
<gene>
    <name evidence="2" type="ORF">SAMN02743940_0455</name>
</gene>